<name>A0AAX4PBA3_9CHLO</name>
<keyword evidence="6" id="KW-1185">Reference proteome</keyword>
<feature type="compositionally biased region" description="Polar residues" evidence="4">
    <location>
        <begin position="18"/>
        <end position="39"/>
    </location>
</feature>
<evidence type="ECO:0000256" key="1">
    <source>
        <dbReference type="ARBA" id="ARBA00022598"/>
    </source>
</evidence>
<evidence type="ECO:0000313" key="5">
    <source>
        <dbReference type="EMBL" id="WZN63507.1"/>
    </source>
</evidence>
<sequence>MSSLHALKREKENENIHGNRTQASSGMRAQDQGQPSSSKPKLLYRFGDVKDGQVCAPAIVRRVLEEEGWKEAREGQRWNLFWKSGRFGVGEYDRDRACDQRLNHFAKSGQICTKDSLVRIMRRNKATHGKVYDFVPETFLLPNEYNKFVKAYTETRDDDRELWICKPTDLSRGQKIFVMRDLRELVYDCSSVIQRYVKNPLLVGGYKFDLRIYVLVTSVHPLRVHLFEDGLCRFGTVPYEAHHSNVYAHLTNFAINKNSPTYDTCKEVIGPHNKWTLRRLGEYLRSSGVPMEEVMIKVKALVVLSLINLPAIVPKSSSPTCFELFGFDVILDEKLKPWLLEVNTSPALGVDCFEDEDVKEPLIRDLLSAIEFSGLEHKECGRERRRKRPWSRGAGAEAGARMASAGADGFRLSDAGKYRQIFPFNQNTEDLARELDLARDPVPAVRKVISELRQWKKEALRDVRQGR</sequence>
<evidence type="ECO:0000313" key="6">
    <source>
        <dbReference type="Proteomes" id="UP001472866"/>
    </source>
</evidence>
<dbReference type="Pfam" id="PF03133">
    <property type="entry name" value="TTL"/>
    <property type="match status" value="1"/>
</dbReference>
<dbReference type="Proteomes" id="UP001472866">
    <property type="component" value="Chromosome 07"/>
</dbReference>
<protein>
    <submittedName>
        <fullName evidence="5">Tubulin polyglutamylase</fullName>
    </submittedName>
</protein>
<dbReference type="GO" id="GO:0070740">
    <property type="term" value="F:tubulin-glutamic acid ligase activity"/>
    <property type="evidence" value="ECO:0007669"/>
    <property type="project" value="TreeGrafter"/>
</dbReference>
<dbReference type="GO" id="GO:0036064">
    <property type="term" value="C:ciliary basal body"/>
    <property type="evidence" value="ECO:0007669"/>
    <property type="project" value="TreeGrafter"/>
</dbReference>
<dbReference type="InterPro" id="IPR004344">
    <property type="entry name" value="TTL/TTLL_fam"/>
</dbReference>
<dbReference type="AlphaFoldDB" id="A0AAX4PBA3"/>
<dbReference type="PANTHER" id="PTHR12241">
    <property type="entry name" value="TUBULIN POLYGLUTAMYLASE"/>
    <property type="match status" value="1"/>
</dbReference>
<keyword evidence="2" id="KW-0547">Nucleotide-binding</keyword>
<dbReference type="PROSITE" id="PS51221">
    <property type="entry name" value="TTL"/>
    <property type="match status" value="1"/>
</dbReference>
<organism evidence="5 6">
    <name type="scientific">Chloropicon roscoffensis</name>
    <dbReference type="NCBI Taxonomy" id="1461544"/>
    <lineage>
        <taxon>Eukaryota</taxon>
        <taxon>Viridiplantae</taxon>
        <taxon>Chlorophyta</taxon>
        <taxon>Chloropicophyceae</taxon>
        <taxon>Chloropicales</taxon>
        <taxon>Chloropicaceae</taxon>
        <taxon>Chloropicon</taxon>
    </lineage>
</organism>
<proteinExistence type="predicted"/>
<dbReference type="PANTHER" id="PTHR12241:SF118">
    <property type="entry name" value="TUBULIN POLYGLUTAMYLASE TTLL2-RELATED"/>
    <property type="match status" value="1"/>
</dbReference>
<evidence type="ECO:0000256" key="2">
    <source>
        <dbReference type="ARBA" id="ARBA00022741"/>
    </source>
</evidence>
<dbReference type="SUPFAM" id="SSF56059">
    <property type="entry name" value="Glutathione synthetase ATP-binding domain-like"/>
    <property type="match status" value="1"/>
</dbReference>
<dbReference type="GO" id="GO:0000226">
    <property type="term" value="P:microtubule cytoskeleton organization"/>
    <property type="evidence" value="ECO:0007669"/>
    <property type="project" value="TreeGrafter"/>
</dbReference>
<accession>A0AAX4PBA3</accession>
<feature type="compositionally biased region" description="Basic and acidic residues" evidence="4">
    <location>
        <begin position="7"/>
        <end position="17"/>
    </location>
</feature>
<dbReference type="GO" id="GO:0015631">
    <property type="term" value="F:tubulin binding"/>
    <property type="evidence" value="ECO:0007669"/>
    <property type="project" value="TreeGrafter"/>
</dbReference>
<feature type="region of interest" description="Disordered" evidence="4">
    <location>
        <begin position="1"/>
        <end position="42"/>
    </location>
</feature>
<reference evidence="5 6" key="1">
    <citation type="submission" date="2024-03" db="EMBL/GenBank/DDBJ databases">
        <title>Complete genome sequence of the green alga Chloropicon roscoffensis RCC1871.</title>
        <authorList>
            <person name="Lemieux C."/>
            <person name="Pombert J.-F."/>
            <person name="Otis C."/>
            <person name="Turmel M."/>
        </authorList>
    </citation>
    <scope>NUCLEOTIDE SEQUENCE [LARGE SCALE GENOMIC DNA]</scope>
    <source>
        <strain evidence="5 6">RCC1871</strain>
    </source>
</reference>
<keyword evidence="1" id="KW-0436">Ligase</keyword>
<evidence type="ECO:0000256" key="3">
    <source>
        <dbReference type="ARBA" id="ARBA00022840"/>
    </source>
</evidence>
<dbReference type="GO" id="GO:0005524">
    <property type="term" value="F:ATP binding"/>
    <property type="evidence" value="ECO:0007669"/>
    <property type="project" value="UniProtKB-KW"/>
</dbReference>
<gene>
    <name evidence="5" type="ORF">HKI87_07g50560</name>
</gene>
<evidence type="ECO:0000256" key="4">
    <source>
        <dbReference type="SAM" id="MobiDB-lite"/>
    </source>
</evidence>
<dbReference type="Gene3D" id="3.30.470.20">
    <property type="entry name" value="ATP-grasp fold, B domain"/>
    <property type="match status" value="1"/>
</dbReference>
<keyword evidence="3" id="KW-0067">ATP-binding</keyword>
<dbReference type="EMBL" id="CP151507">
    <property type="protein sequence ID" value="WZN63507.1"/>
    <property type="molecule type" value="Genomic_DNA"/>
</dbReference>